<dbReference type="InterPro" id="IPR025368">
    <property type="entry name" value="DUF4272"/>
</dbReference>
<protein>
    <recommendedName>
        <fullName evidence="3">DUF4272 domain-containing protein</fullName>
    </recommendedName>
</protein>
<gene>
    <name evidence="1" type="ORF">LF1_39350</name>
</gene>
<keyword evidence="2" id="KW-1185">Reference proteome</keyword>
<dbReference type="Proteomes" id="UP000322699">
    <property type="component" value="Unassembled WGS sequence"/>
</dbReference>
<evidence type="ECO:0000313" key="2">
    <source>
        <dbReference type="Proteomes" id="UP000322699"/>
    </source>
</evidence>
<proteinExistence type="predicted"/>
<comment type="caution">
    <text evidence="1">The sequence shown here is derived from an EMBL/GenBank/DDBJ whole genome shotgun (WGS) entry which is preliminary data.</text>
</comment>
<evidence type="ECO:0000313" key="1">
    <source>
        <dbReference type="EMBL" id="KAA1261388.1"/>
    </source>
</evidence>
<evidence type="ECO:0008006" key="3">
    <source>
        <dbReference type="Google" id="ProtNLM"/>
    </source>
</evidence>
<dbReference type="OrthoDB" id="4399984at2"/>
<dbReference type="EMBL" id="VRLW01000001">
    <property type="protein sequence ID" value="KAA1261388.1"/>
    <property type="molecule type" value="Genomic_DNA"/>
</dbReference>
<sequence>MLVYHEKLLSRSANTLPLFSSMIVTAYSTLRQDSQPDFPCEILETKSRQNSDLVGHLNSVMGWACDFGKLEMTQTLFAVLQHLERTRNWYQFDVMRDDLDAMTAWGIKTNSIFGMPDRSLRDPKGAVLVDRENDSVDEEARVPHPIDAVERSIANRKLLADRGIDVMEDLPPSIGEDEVILRSADEVGWRTLALFIVAVRAESLASGNPIASEQLRSKSPMSFEALTPSEQAFLENDGPDQQTVVNFAWRYEALYALQWALGLHAELKSPTEICDVPAVAETMVDRSDRELVTETRLRPVDELLDALDLNYQMLWAARQAKTQGRETPAGLDGGVLVERQHALNWLICFAGADWDDVDTPS</sequence>
<reference evidence="1 2" key="1">
    <citation type="submission" date="2019-08" db="EMBL/GenBank/DDBJ databases">
        <title>Deep-cultivation of Planctomycetes and their phenomic and genomic characterization uncovers novel biology.</title>
        <authorList>
            <person name="Wiegand S."/>
            <person name="Jogler M."/>
            <person name="Boedeker C."/>
            <person name="Pinto D."/>
            <person name="Vollmers J."/>
            <person name="Rivas-Marin E."/>
            <person name="Kohn T."/>
            <person name="Peeters S.H."/>
            <person name="Heuer A."/>
            <person name="Rast P."/>
            <person name="Oberbeckmann S."/>
            <person name="Bunk B."/>
            <person name="Jeske O."/>
            <person name="Meyerdierks A."/>
            <person name="Storesund J.E."/>
            <person name="Kallscheuer N."/>
            <person name="Luecker S."/>
            <person name="Lage O.M."/>
            <person name="Pohl T."/>
            <person name="Merkel B.J."/>
            <person name="Hornburger P."/>
            <person name="Mueller R.-W."/>
            <person name="Bruemmer F."/>
            <person name="Labrenz M."/>
            <person name="Spormann A.M."/>
            <person name="Op Den Camp H."/>
            <person name="Overmann J."/>
            <person name="Amann R."/>
            <person name="Jetten M.S.M."/>
            <person name="Mascher T."/>
            <person name="Medema M.H."/>
            <person name="Devos D.P."/>
            <person name="Kaster A.-K."/>
            <person name="Ovreas L."/>
            <person name="Rohde M."/>
            <person name="Galperin M.Y."/>
            <person name="Jogler C."/>
        </authorList>
    </citation>
    <scope>NUCLEOTIDE SEQUENCE [LARGE SCALE GENOMIC DNA]</scope>
    <source>
        <strain evidence="1 2">LF1</strain>
    </source>
</reference>
<dbReference type="AlphaFoldDB" id="A0A5B1CJV7"/>
<dbReference type="Pfam" id="PF14094">
    <property type="entry name" value="DUF4272"/>
    <property type="match status" value="1"/>
</dbReference>
<accession>A0A5B1CJV7</accession>
<name>A0A5B1CJV7_9BACT</name>
<organism evidence="1 2">
    <name type="scientific">Rubripirellula obstinata</name>
    <dbReference type="NCBI Taxonomy" id="406547"/>
    <lineage>
        <taxon>Bacteria</taxon>
        <taxon>Pseudomonadati</taxon>
        <taxon>Planctomycetota</taxon>
        <taxon>Planctomycetia</taxon>
        <taxon>Pirellulales</taxon>
        <taxon>Pirellulaceae</taxon>
        <taxon>Rubripirellula</taxon>
    </lineage>
</organism>